<reference evidence="1" key="2">
    <citation type="journal article" date="2019" name="Mol. Phylogenet. Evol.">
        <title>Reassessment of the classification of bryopsidales (chlorophyta) based on chloroplast phylogenomic analyses.</title>
        <authorList>
            <person name="Cremen M.C."/>
            <person name="Leliaert F."/>
            <person name="West J."/>
            <person name="Lam D.W."/>
            <person name="Shimada S."/>
            <person name="Lopez-Bautista J.M."/>
            <person name="Verbruggen H."/>
        </authorList>
    </citation>
    <scope>NUCLEOTIDE SEQUENCE</scope>
</reference>
<name>A0A386AYY5_9CHLO</name>
<gene>
    <name evidence="1" type="primary">orf149</name>
</gene>
<protein>
    <submittedName>
        <fullName evidence="1">Uncharacterized protein</fullName>
    </submittedName>
</protein>
<proteinExistence type="predicted"/>
<reference evidence="1" key="1">
    <citation type="submission" date="2018-07" db="EMBL/GenBank/DDBJ databases">
        <authorList>
            <person name="Quirk P.G."/>
            <person name="Krulwich T.A."/>
        </authorList>
    </citation>
    <scope>NUCLEOTIDE SEQUENCE</scope>
</reference>
<organism evidence="1">
    <name type="scientific">Halimeda minima</name>
    <dbReference type="NCBI Taxonomy" id="170427"/>
    <lineage>
        <taxon>Eukaryota</taxon>
        <taxon>Viridiplantae</taxon>
        <taxon>Chlorophyta</taxon>
        <taxon>core chlorophytes</taxon>
        <taxon>Ulvophyceae</taxon>
        <taxon>TCBD clade</taxon>
        <taxon>Bryopsidales</taxon>
        <taxon>Halimedineae</taxon>
        <taxon>Halimedaceae</taxon>
        <taxon>Halimedeae</taxon>
        <taxon>Halimeda</taxon>
    </lineage>
</organism>
<evidence type="ECO:0000313" key="1">
    <source>
        <dbReference type="EMBL" id="AYC64657.1"/>
    </source>
</evidence>
<keyword evidence="1" id="KW-0934">Plastid</keyword>
<dbReference type="EMBL" id="MH591101">
    <property type="protein sequence ID" value="AYC64657.1"/>
    <property type="molecule type" value="Genomic_DNA"/>
</dbReference>
<geneLocation type="chloroplast" evidence="1"/>
<dbReference type="AlphaFoldDB" id="A0A386AYY5"/>
<keyword evidence="1" id="KW-0150">Chloroplast</keyword>
<sequence length="149" mass="17004">MGNTIPTNLSFAIGKQVLKLKKKSIFNIEKTFTIQNLGSRSNFGEFGEFFIKAQLLCFKNQNIQTVFGDIQKLENTPGQLIQNKKLTLFQLYTFTNIELKNCFEKSNIFKANRSIANKCREATLNSSKADVFINNRGILGSWQSQENNH</sequence>
<accession>A0A386AYY5</accession>